<evidence type="ECO:0000256" key="1">
    <source>
        <dbReference type="ARBA" id="ARBA00008857"/>
    </source>
</evidence>
<evidence type="ECO:0000259" key="5">
    <source>
        <dbReference type="PROSITE" id="PS51898"/>
    </source>
</evidence>
<organism evidence="6 7">
    <name type="scientific">Mesorhizobium captivum</name>
    <dbReference type="NCBI Taxonomy" id="3072319"/>
    <lineage>
        <taxon>Bacteria</taxon>
        <taxon>Pseudomonadati</taxon>
        <taxon>Pseudomonadota</taxon>
        <taxon>Alphaproteobacteria</taxon>
        <taxon>Hyphomicrobiales</taxon>
        <taxon>Phyllobacteriaceae</taxon>
        <taxon>Mesorhizobium</taxon>
    </lineage>
</organism>
<sequence>MGTIVERPRGDGTTAFMAKIILKQKGVVIHRESKTFDRRPAASAWIDKREKELSQPGALDRVKVNDPPLKDVITTYIADSLKEAGRTKAQVLKSIQGDEIADLACSKIDSPRLVDFARRLAKTRDPSTVANYVSHLSEVFTVARPAWGYPLDRQAMDDARIVANRLGLTGRSKQRDRRPTIEELDKLMAHFAGRRQRAIPMTKIVAFAIFSTRRQEEITRIAWEDLDEEHSRVMVRDMKNPTEKTGNDVWCDLPPEALRIIQSMPRGKGPIFPYKPDTIGFAWRDAIAILDGIEDLRFHDLRHEGISRLFELGWNIPHVAAVSGHRSWTNLKRYTHIRQRADKYAGWKWLEIVTPKKEKAEEQ</sequence>
<accession>A0ABU4Z2Z2</accession>
<dbReference type="Proteomes" id="UP001271249">
    <property type="component" value="Unassembled WGS sequence"/>
</dbReference>
<dbReference type="PANTHER" id="PTHR30349:SF41">
    <property type="entry name" value="INTEGRASE_RECOMBINASE PROTEIN MJ0367-RELATED"/>
    <property type="match status" value="1"/>
</dbReference>
<dbReference type="PROSITE" id="PS51898">
    <property type="entry name" value="TYR_RECOMBINASE"/>
    <property type="match status" value="1"/>
</dbReference>
<keyword evidence="3" id="KW-0238">DNA-binding</keyword>
<evidence type="ECO:0000313" key="6">
    <source>
        <dbReference type="EMBL" id="MDX8492953.1"/>
    </source>
</evidence>
<dbReference type="PANTHER" id="PTHR30349">
    <property type="entry name" value="PHAGE INTEGRASE-RELATED"/>
    <property type="match status" value="1"/>
</dbReference>
<dbReference type="InterPro" id="IPR050090">
    <property type="entry name" value="Tyrosine_recombinase_XerCD"/>
</dbReference>
<dbReference type="Gene3D" id="1.10.443.10">
    <property type="entry name" value="Intergrase catalytic core"/>
    <property type="match status" value="1"/>
</dbReference>
<dbReference type="InterPro" id="IPR011010">
    <property type="entry name" value="DNA_brk_join_enz"/>
</dbReference>
<evidence type="ECO:0000256" key="2">
    <source>
        <dbReference type="ARBA" id="ARBA00022908"/>
    </source>
</evidence>
<comment type="caution">
    <text evidence="6">The sequence shown here is derived from an EMBL/GenBank/DDBJ whole genome shotgun (WGS) entry which is preliminary data.</text>
</comment>
<dbReference type="Pfam" id="PF00589">
    <property type="entry name" value="Phage_integrase"/>
    <property type="match status" value="1"/>
</dbReference>
<evidence type="ECO:0000256" key="3">
    <source>
        <dbReference type="ARBA" id="ARBA00023125"/>
    </source>
</evidence>
<keyword evidence="7" id="KW-1185">Reference proteome</keyword>
<name>A0ABU4Z2Z2_9HYPH</name>
<evidence type="ECO:0000256" key="4">
    <source>
        <dbReference type="ARBA" id="ARBA00023172"/>
    </source>
</evidence>
<reference evidence="6 7" key="1">
    <citation type="submission" date="2023-08" db="EMBL/GenBank/DDBJ databases">
        <title>Implementing the SeqCode for naming new Mesorhizobium species isolated from Vachellia karroo root nodules.</title>
        <authorList>
            <person name="Van Lill M."/>
        </authorList>
    </citation>
    <scope>NUCLEOTIDE SEQUENCE [LARGE SCALE GENOMIC DNA]</scope>
    <source>
        <strain evidence="6 7">VK22B</strain>
    </source>
</reference>
<dbReference type="RefSeq" id="WP_320226934.1">
    <property type="nucleotide sequence ID" value="NZ_JAVIJC010000014.1"/>
</dbReference>
<dbReference type="InterPro" id="IPR002104">
    <property type="entry name" value="Integrase_catalytic"/>
</dbReference>
<dbReference type="InterPro" id="IPR013762">
    <property type="entry name" value="Integrase-like_cat_sf"/>
</dbReference>
<dbReference type="SUPFAM" id="SSF56349">
    <property type="entry name" value="DNA breaking-rejoining enzymes"/>
    <property type="match status" value="1"/>
</dbReference>
<dbReference type="EMBL" id="JAVIJC010000014">
    <property type="protein sequence ID" value="MDX8492953.1"/>
    <property type="molecule type" value="Genomic_DNA"/>
</dbReference>
<dbReference type="CDD" id="cd00796">
    <property type="entry name" value="INT_Rci_Hp1_C"/>
    <property type="match status" value="1"/>
</dbReference>
<keyword evidence="2" id="KW-0229">DNA integration</keyword>
<evidence type="ECO:0000313" key="7">
    <source>
        <dbReference type="Proteomes" id="UP001271249"/>
    </source>
</evidence>
<protein>
    <submittedName>
        <fullName evidence="6">Site-specific integrase</fullName>
    </submittedName>
</protein>
<feature type="domain" description="Tyr recombinase" evidence="5">
    <location>
        <begin position="174"/>
        <end position="348"/>
    </location>
</feature>
<keyword evidence="4" id="KW-0233">DNA recombination</keyword>
<gene>
    <name evidence="6" type="ORF">RFN29_15345</name>
</gene>
<comment type="similarity">
    <text evidence="1">Belongs to the 'phage' integrase family.</text>
</comment>
<proteinExistence type="inferred from homology"/>